<evidence type="ECO:0000313" key="3">
    <source>
        <dbReference type="Proteomes" id="UP000217265"/>
    </source>
</evidence>
<dbReference type="AlphaFoldDB" id="A0A290QFN5"/>
<evidence type="ECO:0000313" key="2">
    <source>
        <dbReference type="EMBL" id="ATC64148.1"/>
    </source>
</evidence>
<keyword evidence="1" id="KW-1133">Transmembrane helix</keyword>
<name>A0A290QFN5_9BACT</name>
<keyword evidence="1" id="KW-0472">Membrane</keyword>
<sequence>MNPATTIAPFLVYAALAGLCGALAMTVAMKLVSRSGWARDDMIVAVGSLFTKSRETGFQVGLILHALSAVVFGQIYTVLLIGLELSGWPSAFFAGVGFGVFHGLIVSLSLCWVVADQHPLEEFRRAGVSVALTHFIGHIAYGAVVGLVVGVAPV</sequence>
<feature type="transmembrane region" description="Helical" evidence="1">
    <location>
        <begin position="12"/>
        <end position="32"/>
    </location>
</feature>
<keyword evidence="3" id="KW-1185">Reference proteome</keyword>
<feature type="transmembrane region" description="Helical" evidence="1">
    <location>
        <begin position="127"/>
        <end position="152"/>
    </location>
</feature>
<dbReference type="KEGG" id="vbh:CMV30_09375"/>
<evidence type="ECO:0000256" key="1">
    <source>
        <dbReference type="SAM" id="Phobius"/>
    </source>
</evidence>
<proteinExistence type="predicted"/>
<dbReference type="EMBL" id="CP023344">
    <property type="protein sequence ID" value="ATC64148.1"/>
    <property type="molecule type" value="Genomic_DNA"/>
</dbReference>
<feature type="transmembrane region" description="Helical" evidence="1">
    <location>
        <begin position="91"/>
        <end position="115"/>
    </location>
</feature>
<accession>A0A290QFN5</accession>
<keyword evidence="1" id="KW-0812">Transmembrane</keyword>
<feature type="transmembrane region" description="Helical" evidence="1">
    <location>
        <begin position="62"/>
        <end position="85"/>
    </location>
</feature>
<gene>
    <name evidence="2" type="ORF">CMV30_09375</name>
</gene>
<organism evidence="2 3">
    <name type="scientific">Nibricoccus aquaticus</name>
    <dbReference type="NCBI Taxonomy" id="2576891"/>
    <lineage>
        <taxon>Bacteria</taxon>
        <taxon>Pseudomonadati</taxon>
        <taxon>Verrucomicrobiota</taxon>
        <taxon>Opitutia</taxon>
        <taxon>Opitutales</taxon>
        <taxon>Opitutaceae</taxon>
        <taxon>Nibricoccus</taxon>
    </lineage>
</organism>
<dbReference type="Proteomes" id="UP000217265">
    <property type="component" value="Chromosome"/>
</dbReference>
<protein>
    <submittedName>
        <fullName evidence="2">Uncharacterized protein</fullName>
    </submittedName>
</protein>
<dbReference type="RefSeq" id="WP_096055780.1">
    <property type="nucleotide sequence ID" value="NZ_CP023344.1"/>
</dbReference>
<reference evidence="2 3" key="1">
    <citation type="submission" date="2017-09" db="EMBL/GenBank/DDBJ databases">
        <title>Complete genome sequence of Verrucomicrobial strain HZ-65, isolated from freshwater.</title>
        <authorList>
            <person name="Choi A."/>
        </authorList>
    </citation>
    <scope>NUCLEOTIDE SEQUENCE [LARGE SCALE GENOMIC DNA]</scope>
    <source>
        <strain evidence="2 3">HZ-65</strain>
    </source>
</reference>
<dbReference type="OrthoDB" id="196794at2"/>